<name>A0ABQ1HJD7_9GAMM</name>
<evidence type="ECO:0000313" key="2">
    <source>
        <dbReference type="Proteomes" id="UP000623419"/>
    </source>
</evidence>
<dbReference type="Proteomes" id="UP000623419">
    <property type="component" value="Unassembled WGS sequence"/>
</dbReference>
<dbReference type="EMBL" id="BMKC01000002">
    <property type="protein sequence ID" value="GGA78860.1"/>
    <property type="molecule type" value="Genomic_DNA"/>
</dbReference>
<protein>
    <submittedName>
        <fullName evidence="1">Uncharacterized protein</fullName>
    </submittedName>
</protein>
<organism evidence="1 2">
    <name type="scientific">Arenimonas soli</name>
    <dbReference type="NCBI Taxonomy" id="2269504"/>
    <lineage>
        <taxon>Bacteria</taxon>
        <taxon>Pseudomonadati</taxon>
        <taxon>Pseudomonadota</taxon>
        <taxon>Gammaproteobacteria</taxon>
        <taxon>Lysobacterales</taxon>
        <taxon>Lysobacteraceae</taxon>
        <taxon>Arenimonas</taxon>
    </lineage>
</organism>
<comment type="caution">
    <text evidence="1">The sequence shown here is derived from an EMBL/GenBank/DDBJ whole genome shotgun (WGS) entry which is preliminary data.</text>
</comment>
<keyword evidence="2" id="KW-1185">Reference proteome</keyword>
<sequence length="198" mass="21152">MQRALLAVLLVTAIAGCKSVDLGWSPTETGCVARGLAGALEMPGALPDGDLGSTDIRIGRLPDTGSGLATLIHFDRRFVGPGQVTALPRVRLSVGDWSERACTVVMSEAECPESADLYRRLASQSLPVGFLFENPSDATLMHGTSYYLQSIDGNGNEMRWNYYGSPAHPFQAEIDSTIDALSRCLASAEAAYLRTPSN</sequence>
<accession>A0ABQ1HJD7</accession>
<gene>
    <name evidence="1" type="ORF">GCM10011521_16360</name>
</gene>
<proteinExistence type="predicted"/>
<reference evidence="2" key="1">
    <citation type="journal article" date="2019" name="Int. J. Syst. Evol. Microbiol.">
        <title>The Global Catalogue of Microorganisms (GCM) 10K type strain sequencing project: providing services to taxonomists for standard genome sequencing and annotation.</title>
        <authorList>
            <consortium name="The Broad Institute Genomics Platform"/>
            <consortium name="The Broad Institute Genome Sequencing Center for Infectious Disease"/>
            <person name="Wu L."/>
            <person name="Ma J."/>
        </authorList>
    </citation>
    <scope>NUCLEOTIDE SEQUENCE [LARGE SCALE GENOMIC DNA]</scope>
    <source>
        <strain evidence="2">CGMCC 1.15905</strain>
    </source>
</reference>
<dbReference type="PROSITE" id="PS51257">
    <property type="entry name" value="PROKAR_LIPOPROTEIN"/>
    <property type="match status" value="1"/>
</dbReference>
<evidence type="ECO:0000313" key="1">
    <source>
        <dbReference type="EMBL" id="GGA78860.1"/>
    </source>
</evidence>